<keyword evidence="2" id="KW-1185">Reference proteome</keyword>
<reference evidence="1 2" key="1">
    <citation type="submission" date="2015-12" db="EMBL/GenBank/DDBJ databases">
        <title>The genome of Folsomia candida.</title>
        <authorList>
            <person name="Faddeeva A."/>
            <person name="Derks M.F."/>
            <person name="Anvar Y."/>
            <person name="Smit S."/>
            <person name="Van Straalen N."/>
            <person name="Roelofs D."/>
        </authorList>
    </citation>
    <scope>NUCLEOTIDE SEQUENCE [LARGE SCALE GENOMIC DNA]</scope>
    <source>
        <strain evidence="1 2">VU population</strain>
        <tissue evidence="1">Whole body</tissue>
    </source>
</reference>
<name>A0A226DPE5_FOLCA</name>
<organism evidence="1 2">
    <name type="scientific">Folsomia candida</name>
    <name type="common">Springtail</name>
    <dbReference type="NCBI Taxonomy" id="158441"/>
    <lineage>
        <taxon>Eukaryota</taxon>
        <taxon>Metazoa</taxon>
        <taxon>Ecdysozoa</taxon>
        <taxon>Arthropoda</taxon>
        <taxon>Hexapoda</taxon>
        <taxon>Collembola</taxon>
        <taxon>Entomobryomorpha</taxon>
        <taxon>Isotomoidea</taxon>
        <taxon>Isotomidae</taxon>
        <taxon>Proisotominae</taxon>
        <taxon>Folsomia</taxon>
    </lineage>
</organism>
<sequence length="523" mass="60678">MIRPQLKIYYLLRLIFLLNFYRVNALSLNSLISQISTFYDINFRISAQTRASNFTSNFQPTVIISPITISYHNFQNNVIQQDQDRGVQTEDFFHAPPKRLALQMITIFLAFTQHMNDLTNVIFKSGHSYGNNFNILFYNVAHLRSSLSQEIFQKGLDVPKLGFTCPLTFITLTSLDMGIILFAHQLCYLCPENDRLIKFKKLKVVQELPLMVWLHGKLSSNAFRAKILFHQGRDYFATEEKIRGNSRLANCQKYFDSEPGCLVSYPLYEIVKARLNASMEALYSCPLLDDMDDYEWGPLIMCQRTWKDSQPKKFVDYIDPIVSSFIQREMYLIYCIAKADYNPPTWSWIASPFDLTIWLALLTTFSIFAIISRRISMMLDAFNFFIYIAPRNFYDWKHPTLFFSLAVTSFLSYHYEAFMTTSITAPLELNVFADIKVALDKGFRLILPKSDLLIGLQYHLGAEIRQQLGRNVSTKDIIIDSDIEQIDKPFNITWRDKMASIKGAIYIFDVLAGKLKKEKIVSQ</sequence>
<accession>A0A226DPE5</accession>
<dbReference type="EMBL" id="LNIX01000013">
    <property type="protein sequence ID" value="OXA47405.1"/>
    <property type="molecule type" value="Genomic_DNA"/>
</dbReference>
<dbReference type="Proteomes" id="UP000198287">
    <property type="component" value="Unassembled WGS sequence"/>
</dbReference>
<evidence type="ECO:0000313" key="2">
    <source>
        <dbReference type="Proteomes" id="UP000198287"/>
    </source>
</evidence>
<feature type="non-terminal residue" evidence="1">
    <location>
        <position position="523"/>
    </location>
</feature>
<dbReference type="AlphaFoldDB" id="A0A226DPE5"/>
<comment type="caution">
    <text evidence="1">The sequence shown here is derived from an EMBL/GenBank/DDBJ whole genome shotgun (WGS) entry which is preliminary data.</text>
</comment>
<evidence type="ECO:0000313" key="1">
    <source>
        <dbReference type="EMBL" id="OXA47405.1"/>
    </source>
</evidence>
<proteinExistence type="predicted"/>
<protein>
    <submittedName>
        <fullName evidence="1">Uncharacterized protein</fullName>
    </submittedName>
</protein>
<gene>
    <name evidence="1" type="ORF">Fcan01_17801</name>
</gene>